<proteinExistence type="inferred from homology"/>
<dbReference type="eggNOG" id="COG0715">
    <property type="taxonomic scope" value="Bacteria"/>
</dbReference>
<name>H5XQ75_9PSEU</name>
<feature type="chain" id="PRO_5039284042" evidence="2">
    <location>
        <begin position="31"/>
        <end position="341"/>
    </location>
</feature>
<dbReference type="SMART" id="SM00062">
    <property type="entry name" value="PBPb"/>
    <property type="match status" value="1"/>
</dbReference>
<dbReference type="RefSeq" id="WP_005459578.1">
    <property type="nucleotide sequence ID" value="NZ_CM001440.1"/>
</dbReference>
<dbReference type="Pfam" id="PF09084">
    <property type="entry name" value="NMT1"/>
    <property type="match status" value="1"/>
</dbReference>
<dbReference type="InterPro" id="IPR015168">
    <property type="entry name" value="SsuA/THI5"/>
</dbReference>
<evidence type="ECO:0000313" key="5">
    <source>
        <dbReference type="Proteomes" id="UP000002791"/>
    </source>
</evidence>
<dbReference type="HOGENOM" id="CLU_028871_5_1_11"/>
<organism evidence="4 5">
    <name type="scientific">Saccharomonospora cyanea NA-134</name>
    <dbReference type="NCBI Taxonomy" id="882082"/>
    <lineage>
        <taxon>Bacteria</taxon>
        <taxon>Bacillati</taxon>
        <taxon>Actinomycetota</taxon>
        <taxon>Actinomycetes</taxon>
        <taxon>Pseudonocardiales</taxon>
        <taxon>Pseudonocardiaceae</taxon>
        <taxon>Saccharomonospora</taxon>
    </lineage>
</organism>
<dbReference type="PANTHER" id="PTHR30024">
    <property type="entry name" value="ALIPHATIC SULFONATES-BINDING PROTEIN-RELATED"/>
    <property type="match status" value="1"/>
</dbReference>
<protein>
    <submittedName>
        <fullName evidence="4">ABC-type nitrate/sulfonate/bicarbonate transport system, periplasmic component</fullName>
    </submittedName>
</protein>
<evidence type="ECO:0000259" key="3">
    <source>
        <dbReference type="SMART" id="SM00062"/>
    </source>
</evidence>
<evidence type="ECO:0000256" key="2">
    <source>
        <dbReference type="SAM" id="SignalP"/>
    </source>
</evidence>
<gene>
    <name evidence="4" type="ORF">SaccyDRAFT_4533</name>
</gene>
<keyword evidence="2" id="KW-0732">Signal</keyword>
<dbReference type="STRING" id="882082.SaccyDRAFT_4533"/>
<accession>H5XQ75</accession>
<evidence type="ECO:0000256" key="1">
    <source>
        <dbReference type="ARBA" id="ARBA00010742"/>
    </source>
</evidence>
<feature type="signal peptide" evidence="2">
    <location>
        <begin position="1"/>
        <end position="30"/>
    </location>
</feature>
<sequence length="341" mass="35857">MLRQGTTTRRKSRPHRLAAAVVTAGLLASASGCGLLSGEEDTSTSQDGNSSVEKSTITVAHLPSIDVAPLYIAKNKGYFEDEGLDVKIEQAASGQAATTKMIGGDADIVQSSYVPFLLAHTGGSAELRIVADAVSAAPDTFVLVAKKGGDIKSIDDLEGKKIAVSAQKTISDTIVMSAMKANGLDYESVEFVQTSFPDISSAVARGQVDAGLLIEPFLTIGAQEHGVTPIADVATGPTKDFPLAGYGALAEFVEQNPKTVAAFQRAMERATEDAQDREVIEPVIQETAKLDAATASLVNLPNFHSSVDSSRLQRVPDLMVEFGLLKEKLDIGPLLVQPSTT</sequence>
<dbReference type="OrthoDB" id="8892982at2"/>
<dbReference type="Gene3D" id="3.40.190.10">
    <property type="entry name" value="Periplasmic binding protein-like II"/>
    <property type="match status" value="2"/>
</dbReference>
<dbReference type="PROSITE" id="PS51257">
    <property type="entry name" value="PROKAR_LIPOPROTEIN"/>
    <property type="match status" value="1"/>
</dbReference>
<dbReference type="EMBL" id="CM001440">
    <property type="protein sequence ID" value="EHR63341.1"/>
    <property type="molecule type" value="Genomic_DNA"/>
</dbReference>
<keyword evidence="5" id="KW-1185">Reference proteome</keyword>
<dbReference type="Proteomes" id="UP000002791">
    <property type="component" value="Chromosome"/>
</dbReference>
<comment type="similarity">
    <text evidence="1">Belongs to the bacterial solute-binding protein SsuA/TauA family.</text>
</comment>
<evidence type="ECO:0000313" key="4">
    <source>
        <dbReference type="EMBL" id="EHR63341.1"/>
    </source>
</evidence>
<dbReference type="AlphaFoldDB" id="H5XQ75"/>
<feature type="domain" description="Solute-binding protein family 3/N-terminal" evidence="3">
    <location>
        <begin position="56"/>
        <end position="282"/>
    </location>
</feature>
<dbReference type="InterPro" id="IPR001638">
    <property type="entry name" value="Solute-binding_3/MltF_N"/>
</dbReference>
<dbReference type="SUPFAM" id="SSF53850">
    <property type="entry name" value="Periplasmic binding protein-like II"/>
    <property type="match status" value="1"/>
</dbReference>
<reference evidence="4 5" key="1">
    <citation type="submission" date="2011-11" db="EMBL/GenBank/DDBJ databases">
        <title>The Noncontiguous Finished sequence of Saccharomonospora cyanea NA-134.</title>
        <authorList>
            <consortium name="US DOE Joint Genome Institute"/>
            <person name="Lucas S."/>
            <person name="Han J."/>
            <person name="Lapidus A."/>
            <person name="Cheng J.-F."/>
            <person name="Goodwin L."/>
            <person name="Pitluck S."/>
            <person name="Peters L."/>
            <person name="Ovchinnikova G."/>
            <person name="Lu M."/>
            <person name="Detter J.C."/>
            <person name="Han C."/>
            <person name="Tapia R."/>
            <person name="Land M."/>
            <person name="Hauser L."/>
            <person name="Kyrpides N."/>
            <person name="Ivanova N."/>
            <person name="Pagani I."/>
            <person name="Brambilla E.-M."/>
            <person name="Klenk H.-P."/>
            <person name="Woyke T."/>
        </authorList>
    </citation>
    <scope>NUCLEOTIDE SEQUENCE [LARGE SCALE GENOMIC DNA]</scope>
    <source>
        <strain evidence="4 5">NA-134</strain>
    </source>
</reference>